<organism evidence="1 2">
    <name type="scientific">Trachipleistophora hominis</name>
    <name type="common">Microsporidian parasite</name>
    <dbReference type="NCBI Taxonomy" id="72359"/>
    <lineage>
        <taxon>Eukaryota</taxon>
        <taxon>Fungi</taxon>
        <taxon>Fungi incertae sedis</taxon>
        <taxon>Microsporidia</taxon>
        <taxon>Pleistophoridae</taxon>
        <taxon>Trachipleistophora</taxon>
    </lineage>
</organism>
<dbReference type="Proteomes" id="UP000011185">
    <property type="component" value="Unassembled WGS sequence"/>
</dbReference>
<proteinExistence type="predicted"/>
<dbReference type="InterPro" id="IPR036397">
    <property type="entry name" value="RNaseH_sf"/>
</dbReference>
<dbReference type="VEuPathDB" id="MicrosporidiaDB:THOM_2777"/>
<evidence type="ECO:0000313" key="2">
    <source>
        <dbReference type="Proteomes" id="UP000011185"/>
    </source>
</evidence>
<evidence type="ECO:0000313" key="1">
    <source>
        <dbReference type="EMBL" id="ELQ74306.1"/>
    </source>
</evidence>
<accession>L7JTD5</accession>
<dbReference type="Gene3D" id="3.30.420.10">
    <property type="entry name" value="Ribonuclease H-like superfamily/Ribonuclease H"/>
    <property type="match status" value="1"/>
</dbReference>
<protein>
    <submittedName>
        <fullName evidence="1">Uncharacterized protein</fullName>
    </submittedName>
</protein>
<dbReference type="EMBL" id="JH994048">
    <property type="protein sequence ID" value="ELQ74306.1"/>
    <property type="molecule type" value="Genomic_DNA"/>
</dbReference>
<dbReference type="OrthoDB" id="2194784at2759"/>
<gene>
    <name evidence="1" type="ORF">THOM_2777</name>
</gene>
<reference evidence="1 2" key="1">
    <citation type="journal article" date="2012" name="PLoS Pathog.">
        <title>The genome of the obligate intracellular parasite Trachipleistophora hominis: new insights into microsporidian genome dynamics and reductive evolution.</title>
        <authorList>
            <person name="Heinz E."/>
            <person name="Williams T.A."/>
            <person name="Nakjang S."/>
            <person name="Noel C.J."/>
            <person name="Swan D.C."/>
            <person name="Goldberg A.V."/>
            <person name="Harris S.R."/>
            <person name="Weinmaier T."/>
            <person name="Markert S."/>
            <person name="Becher D."/>
            <person name="Bernhardt J."/>
            <person name="Dagan T."/>
            <person name="Hacker C."/>
            <person name="Lucocq J.M."/>
            <person name="Schweder T."/>
            <person name="Rattei T."/>
            <person name="Hall N."/>
            <person name="Hirt R.P."/>
            <person name="Embley T.M."/>
        </authorList>
    </citation>
    <scope>NUCLEOTIDE SEQUENCE [LARGE SCALE GENOMIC DNA]</scope>
</reference>
<dbReference type="GO" id="GO:0003676">
    <property type="term" value="F:nucleic acid binding"/>
    <property type="evidence" value="ECO:0007669"/>
    <property type="project" value="InterPro"/>
</dbReference>
<name>L7JTD5_TRAHO</name>
<dbReference type="AlphaFoldDB" id="L7JTD5"/>
<dbReference type="InParanoid" id="L7JTD5"/>
<dbReference type="OMA" id="NNGCVER"/>
<keyword evidence="2" id="KW-1185">Reference proteome</keyword>
<sequence length="156" mass="18095">MTEAQIVHEKKSVESHKNNGCVERVIRTVREAIEKMGVNEMGKTIKEVEDRYNKTYHAGIKCTLEEAWKDITGIAAVENSKDRRYNKLFKKRKREKIAGGQQVIVTQKENLRDKDKIGRFVENDEVIAVRKSDSCLIRKSDGRTLKKRHYDLKAYG</sequence>
<dbReference type="HOGENOM" id="CLU_142432_0_0_1"/>